<name>A0A0A5HYK9_PHOS4</name>
<feature type="transmembrane region" description="Helical" evidence="5">
    <location>
        <begin position="277"/>
        <end position="294"/>
    </location>
</feature>
<dbReference type="AlphaFoldDB" id="A0A0A5HYK9"/>
<dbReference type="EMBL" id="JRWP01000002">
    <property type="protein sequence ID" value="KGY10652.1"/>
    <property type="molecule type" value="Genomic_DNA"/>
</dbReference>
<dbReference type="InterPro" id="IPR051533">
    <property type="entry name" value="WaaL-like"/>
</dbReference>
<evidence type="ECO:0000256" key="2">
    <source>
        <dbReference type="ARBA" id="ARBA00022692"/>
    </source>
</evidence>
<gene>
    <name evidence="7" type="ORF">NM06_00915</name>
</gene>
<proteinExistence type="predicted"/>
<comment type="subcellular location">
    <subcellularLocation>
        <location evidence="1">Membrane</location>
        <topology evidence="1">Multi-pass membrane protein</topology>
    </subcellularLocation>
</comment>
<feature type="transmembrane region" description="Helical" evidence="5">
    <location>
        <begin position="9"/>
        <end position="28"/>
    </location>
</feature>
<organism evidence="7 8">
    <name type="scientific">Photobacterium sp. (strain ATCC 43367)</name>
    <dbReference type="NCBI Taxonomy" id="379097"/>
    <lineage>
        <taxon>Bacteria</taxon>
        <taxon>Pseudomonadati</taxon>
        <taxon>Pseudomonadota</taxon>
        <taxon>Gammaproteobacteria</taxon>
        <taxon>Vibrionales</taxon>
        <taxon>Vibrionaceae</taxon>
        <taxon>Vibrio</taxon>
        <taxon>Vibrio oreintalis group</taxon>
    </lineage>
</organism>
<reference evidence="7 8" key="1">
    <citation type="submission" date="2014-10" db="EMBL/GenBank/DDBJ databases">
        <title>Genome sequencing of Vibrio sinaloensis T08.</title>
        <authorList>
            <person name="Chan K.-G."/>
            <person name="Mohamad N.I."/>
        </authorList>
    </citation>
    <scope>NUCLEOTIDE SEQUENCE [LARGE SCALE GENOMIC DNA]</scope>
    <source>
        <strain evidence="7 8">T08</strain>
    </source>
</reference>
<feature type="transmembrane region" description="Helical" evidence="5">
    <location>
        <begin position="138"/>
        <end position="153"/>
    </location>
</feature>
<evidence type="ECO:0000313" key="8">
    <source>
        <dbReference type="Proteomes" id="UP000030451"/>
    </source>
</evidence>
<feature type="transmembrane region" description="Helical" evidence="5">
    <location>
        <begin position="165"/>
        <end position="188"/>
    </location>
</feature>
<dbReference type="RefSeq" id="WP_038186992.1">
    <property type="nucleotide sequence ID" value="NZ_JRWP01000002.1"/>
</dbReference>
<dbReference type="PANTHER" id="PTHR37422:SF23">
    <property type="entry name" value="TEICHURONIC ACID BIOSYNTHESIS PROTEIN TUAE"/>
    <property type="match status" value="1"/>
</dbReference>
<evidence type="ECO:0000256" key="3">
    <source>
        <dbReference type="ARBA" id="ARBA00022989"/>
    </source>
</evidence>
<feature type="transmembrane region" description="Helical" evidence="5">
    <location>
        <begin position="76"/>
        <end position="96"/>
    </location>
</feature>
<keyword evidence="3 5" id="KW-1133">Transmembrane helix</keyword>
<dbReference type="GO" id="GO:0016020">
    <property type="term" value="C:membrane"/>
    <property type="evidence" value="ECO:0007669"/>
    <property type="project" value="UniProtKB-SubCell"/>
</dbReference>
<comment type="caution">
    <text evidence="7">The sequence shown here is derived from an EMBL/GenBank/DDBJ whole genome shotgun (WGS) entry which is preliminary data.</text>
</comment>
<evidence type="ECO:0000256" key="1">
    <source>
        <dbReference type="ARBA" id="ARBA00004141"/>
    </source>
</evidence>
<dbReference type="STRING" id="379097.SE23_10640"/>
<dbReference type="OrthoDB" id="871774at2"/>
<feature type="transmembrane region" description="Helical" evidence="5">
    <location>
        <begin position="431"/>
        <end position="447"/>
    </location>
</feature>
<feature type="transmembrane region" description="Helical" evidence="5">
    <location>
        <begin position="403"/>
        <end position="425"/>
    </location>
</feature>
<feature type="transmembrane region" description="Helical" evidence="5">
    <location>
        <begin position="231"/>
        <end position="248"/>
    </location>
</feature>
<feature type="transmembrane region" description="Helical" evidence="5">
    <location>
        <begin position="34"/>
        <end position="64"/>
    </location>
</feature>
<feature type="domain" description="O-antigen ligase-related" evidence="6">
    <location>
        <begin position="239"/>
        <end position="376"/>
    </location>
</feature>
<protein>
    <submittedName>
        <fullName evidence="7">Membrane protein</fullName>
    </submittedName>
</protein>
<feature type="transmembrane region" description="Helical" evidence="5">
    <location>
        <begin position="255"/>
        <end position="271"/>
    </location>
</feature>
<evidence type="ECO:0000313" key="7">
    <source>
        <dbReference type="EMBL" id="KGY10652.1"/>
    </source>
</evidence>
<accession>A0A0A5HYK9</accession>
<evidence type="ECO:0000256" key="4">
    <source>
        <dbReference type="ARBA" id="ARBA00023136"/>
    </source>
</evidence>
<evidence type="ECO:0000256" key="5">
    <source>
        <dbReference type="SAM" id="Phobius"/>
    </source>
</evidence>
<evidence type="ECO:0000259" key="6">
    <source>
        <dbReference type="Pfam" id="PF04932"/>
    </source>
</evidence>
<feature type="transmembrane region" description="Helical" evidence="5">
    <location>
        <begin position="360"/>
        <end position="383"/>
    </location>
</feature>
<dbReference type="InterPro" id="IPR007016">
    <property type="entry name" value="O-antigen_ligase-rel_domated"/>
</dbReference>
<dbReference type="PANTHER" id="PTHR37422">
    <property type="entry name" value="TEICHURONIC ACID BIOSYNTHESIS PROTEIN TUAE"/>
    <property type="match status" value="1"/>
</dbReference>
<keyword evidence="4 5" id="KW-0472">Membrane</keyword>
<dbReference type="Proteomes" id="UP000030451">
    <property type="component" value="Unassembled WGS sequence"/>
</dbReference>
<dbReference type="Pfam" id="PF04932">
    <property type="entry name" value="Wzy_C"/>
    <property type="match status" value="1"/>
</dbReference>
<feature type="transmembrane region" description="Helical" evidence="5">
    <location>
        <begin position="108"/>
        <end position="126"/>
    </location>
</feature>
<keyword evidence="2 5" id="KW-0812">Transmembrane</keyword>
<sequence>MVTAHKQRTAIIGMTVLCFLLIGIWSLAPHPALIAVLCLVPFGILFVLNQTFWLVSLFVLFSFFRIHEAFPALYSLKIPLLLSLGALSALMWHTIISRQVKTYWHPNLTQLAAFWLLVIIGIVLASNPGISIAFFKNIYWKIIVMTLAIAWLVDTEDAVKKIATLIIISGILISGVAIFNSLNGIGLVEGTRVTIGRHLGSMLGDPNDLSLVLMFPLAFAISFATTKNIGMARLLGIVGVLLAIWAVLATQSRGGLLGSLAVFGMFGLRLIKSKTLLISLGVVAASALFLAAGISDRQSGGAAEEGIDASAMGRLYAWEAAFKMAVSNPLTGVGLDNFYVNYFFYSPHWDGLNHAVHSTWFGVLAETGFLGLLVFIWLIIGLLKTSRQTMKSLDANPELFSPLFVATSMAVYAGIVGTIVSGTFLTQGFTWPIYILAALCIAISRITQNSTQNEKTAQSDS</sequence>